<proteinExistence type="inferred from homology"/>
<protein>
    <submittedName>
        <fullName evidence="9">ECF transporter S component</fullName>
    </submittedName>
</protein>
<sequence>MMLDTGLRWRTLCVCLAAGRAGGLEGRTLKTQQLAVVGMLAAIAYLLMLAVKFPIIPGAQFLKYDPSDAAGLVAGILYGPAAGVAVVAIKDILFLARNPFGIVADFIAAATFVGVTSWVYLRGSGGTAPRLLWATVFGIAARVLVMIPVNFVILRLQFGMTPERVAGLLLPAIVPFNGLKGLMNAALAFMVVMPLVRRGILRAA</sequence>
<feature type="transmembrane region" description="Helical" evidence="8">
    <location>
        <begin position="173"/>
        <end position="196"/>
    </location>
</feature>
<evidence type="ECO:0000256" key="7">
    <source>
        <dbReference type="ARBA" id="ARBA00023136"/>
    </source>
</evidence>
<feature type="transmembrane region" description="Helical" evidence="8">
    <location>
        <begin position="133"/>
        <end position="153"/>
    </location>
</feature>
<evidence type="ECO:0000256" key="2">
    <source>
        <dbReference type="ARBA" id="ARBA00005540"/>
    </source>
</evidence>
<evidence type="ECO:0000256" key="1">
    <source>
        <dbReference type="ARBA" id="ARBA00004651"/>
    </source>
</evidence>
<dbReference type="AlphaFoldDB" id="A0A537KU92"/>
<evidence type="ECO:0000256" key="3">
    <source>
        <dbReference type="ARBA" id="ARBA00022448"/>
    </source>
</evidence>
<comment type="caution">
    <text evidence="9">The sequence shown here is derived from an EMBL/GenBank/DDBJ whole genome shotgun (WGS) entry which is preliminary data.</text>
</comment>
<keyword evidence="3" id="KW-0813">Transport</keyword>
<dbReference type="PANTHER" id="PTHR38438:SF1">
    <property type="entry name" value="RIBOFLAVIN TRANSPORTER RIBU"/>
    <property type="match status" value="1"/>
</dbReference>
<feature type="transmembrane region" description="Helical" evidence="8">
    <location>
        <begin position="102"/>
        <end position="121"/>
    </location>
</feature>
<dbReference type="InterPro" id="IPR024529">
    <property type="entry name" value="ECF_trnsprt_substrate-spec"/>
</dbReference>
<keyword evidence="6 8" id="KW-1133">Transmembrane helix</keyword>
<keyword evidence="5 8" id="KW-0812">Transmembrane</keyword>
<keyword evidence="7 8" id="KW-0472">Membrane</keyword>
<comment type="subcellular location">
    <subcellularLocation>
        <location evidence="1">Cell membrane</location>
        <topology evidence="1">Multi-pass membrane protein</topology>
    </subcellularLocation>
</comment>
<dbReference type="Proteomes" id="UP000319353">
    <property type="component" value="Unassembled WGS sequence"/>
</dbReference>
<name>A0A537KU92_9BACT</name>
<accession>A0A537KU92</accession>
<evidence type="ECO:0000313" key="10">
    <source>
        <dbReference type="Proteomes" id="UP000319353"/>
    </source>
</evidence>
<dbReference type="Pfam" id="PF12822">
    <property type="entry name" value="ECF_trnsprt"/>
    <property type="match status" value="1"/>
</dbReference>
<dbReference type="EMBL" id="VBAL01000139">
    <property type="protein sequence ID" value="TMI99270.1"/>
    <property type="molecule type" value="Genomic_DNA"/>
</dbReference>
<evidence type="ECO:0000256" key="8">
    <source>
        <dbReference type="SAM" id="Phobius"/>
    </source>
</evidence>
<dbReference type="PANTHER" id="PTHR38438">
    <property type="entry name" value="RIBOFLAVIN TRANSPORTER RIBU"/>
    <property type="match status" value="1"/>
</dbReference>
<keyword evidence="4" id="KW-1003">Cell membrane</keyword>
<dbReference type="Gene3D" id="1.10.1760.20">
    <property type="match status" value="1"/>
</dbReference>
<evidence type="ECO:0000256" key="4">
    <source>
        <dbReference type="ARBA" id="ARBA00022475"/>
    </source>
</evidence>
<evidence type="ECO:0000256" key="6">
    <source>
        <dbReference type="ARBA" id="ARBA00022989"/>
    </source>
</evidence>
<evidence type="ECO:0000256" key="5">
    <source>
        <dbReference type="ARBA" id="ARBA00022692"/>
    </source>
</evidence>
<dbReference type="GO" id="GO:0032217">
    <property type="term" value="F:riboflavin transmembrane transporter activity"/>
    <property type="evidence" value="ECO:0007669"/>
    <property type="project" value="InterPro"/>
</dbReference>
<reference evidence="9 10" key="1">
    <citation type="journal article" date="2019" name="Nat. Microbiol.">
        <title>Mediterranean grassland soil C-N compound turnover is dependent on rainfall and depth, and is mediated by genomically divergent microorganisms.</title>
        <authorList>
            <person name="Diamond S."/>
            <person name="Andeer P.F."/>
            <person name="Li Z."/>
            <person name="Crits-Christoph A."/>
            <person name="Burstein D."/>
            <person name="Anantharaman K."/>
            <person name="Lane K.R."/>
            <person name="Thomas B.C."/>
            <person name="Pan C."/>
            <person name="Northen T.R."/>
            <person name="Banfield J.F."/>
        </authorList>
    </citation>
    <scope>NUCLEOTIDE SEQUENCE [LARGE SCALE GENOMIC DNA]</scope>
    <source>
        <strain evidence="9">NP_4</strain>
    </source>
</reference>
<evidence type="ECO:0000313" key="9">
    <source>
        <dbReference type="EMBL" id="TMI99270.1"/>
    </source>
</evidence>
<organism evidence="9 10">
    <name type="scientific">Candidatus Segetimicrobium genomatis</name>
    <dbReference type="NCBI Taxonomy" id="2569760"/>
    <lineage>
        <taxon>Bacteria</taxon>
        <taxon>Bacillati</taxon>
        <taxon>Candidatus Sysuimicrobiota</taxon>
        <taxon>Candidatus Sysuimicrobiia</taxon>
        <taxon>Candidatus Sysuimicrobiales</taxon>
        <taxon>Candidatus Segetimicrobiaceae</taxon>
        <taxon>Candidatus Segetimicrobium</taxon>
    </lineage>
</organism>
<gene>
    <name evidence="9" type="ORF">E6H01_11315</name>
</gene>
<dbReference type="InterPro" id="IPR025720">
    <property type="entry name" value="RibU"/>
</dbReference>
<comment type="similarity">
    <text evidence="2">Belongs to the prokaryotic riboflavin transporter (P-RFT) (TC 2.A.87) family.</text>
</comment>
<dbReference type="GO" id="GO:0005886">
    <property type="term" value="C:plasma membrane"/>
    <property type="evidence" value="ECO:0007669"/>
    <property type="project" value="UniProtKB-SubCell"/>
</dbReference>
<feature type="transmembrane region" description="Helical" evidence="8">
    <location>
        <begin position="33"/>
        <end position="51"/>
    </location>
</feature>
<feature type="transmembrane region" description="Helical" evidence="8">
    <location>
        <begin position="72"/>
        <end position="96"/>
    </location>
</feature>